<protein>
    <recommendedName>
        <fullName evidence="4">DUF2975 domain-containing protein</fullName>
    </recommendedName>
</protein>
<dbReference type="Proteomes" id="UP000576969">
    <property type="component" value="Unassembled WGS sequence"/>
</dbReference>
<dbReference type="EMBL" id="JACCBV010000001">
    <property type="protein sequence ID" value="NYE18159.1"/>
    <property type="molecule type" value="Genomic_DNA"/>
</dbReference>
<feature type="transmembrane region" description="Helical" evidence="1">
    <location>
        <begin position="205"/>
        <end position="225"/>
    </location>
</feature>
<sequence length="235" mass="24595">MSLAIMLAAIVLPVVLIIAVFRARKTETATPIVRIALIVSATWAGLALISTVVIAVFWFTPNAYPFFTLRSEPYWPARTAWDAASGVDVDGLGLQTGGFTTASVTASGLSLPTRVMLASGDVLAGLVTVVLAGLVAFTCFRLLRGRPFAPELARLTLIAGATCLVAGFASQVLVQLGGSAATGELIRGGMAPAGLVADTGLTLDFWPLWVAIGLGAFSVFLRYGVRLERDTELLV</sequence>
<keyword evidence="1" id="KW-0472">Membrane</keyword>
<evidence type="ECO:0000313" key="3">
    <source>
        <dbReference type="Proteomes" id="UP000576969"/>
    </source>
</evidence>
<feature type="transmembrane region" description="Helical" evidence="1">
    <location>
        <begin position="6"/>
        <end position="23"/>
    </location>
</feature>
<keyword evidence="1" id="KW-0812">Transmembrane</keyword>
<keyword evidence="3" id="KW-1185">Reference proteome</keyword>
<feature type="transmembrane region" description="Helical" evidence="1">
    <location>
        <begin position="122"/>
        <end position="143"/>
    </location>
</feature>
<evidence type="ECO:0008006" key="4">
    <source>
        <dbReference type="Google" id="ProtNLM"/>
    </source>
</evidence>
<organism evidence="2 3">
    <name type="scientific">Microbacterium immunditiarum</name>
    <dbReference type="NCBI Taxonomy" id="337480"/>
    <lineage>
        <taxon>Bacteria</taxon>
        <taxon>Bacillati</taxon>
        <taxon>Actinomycetota</taxon>
        <taxon>Actinomycetes</taxon>
        <taxon>Micrococcales</taxon>
        <taxon>Microbacteriaceae</taxon>
        <taxon>Microbacterium</taxon>
    </lineage>
</organism>
<dbReference type="AlphaFoldDB" id="A0A7Y9KJV4"/>
<evidence type="ECO:0000313" key="2">
    <source>
        <dbReference type="EMBL" id="NYE18159.1"/>
    </source>
</evidence>
<reference evidence="2 3" key="1">
    <citation type="submission" date="2020-07" db="EMBL/GenBank/DDBJ databases">
        <title>Sequencing the genomes of 1000 actinobacteria strains.</title>
        <authorList>
            <person name="Klenk H.-P."/>
        </authorList>
    </citation>
    <scope>NUCLEOTIDE SEQUENCE [LARGE SCALE GENOMIC DNA]</scope>
    <source>
        <strain evidence="2 3">DSM 24662</strain>
    </source>
</reference>
<feature type="transmembrane region" description="Helical" evidence="1">
    <location>
        <begin position="155"/>
        <end position="174"/>
    </location>
</feature>
<proteinExistence type="predicted"/>
<gene>
    <name evidence="2" type="ORF">BJ991_000187</name>
</gene>
<keyword evidence="1" id="KW-1133">Transmembrane helix</keyword>
<evidence type="ECO:0000256" key="1">
    <source>
        <dbReference type="SAM" id="Phobius"/>
    </source>
</evidence>
<accession>A0A7Y9KJV4</accession>
<dbReference type="RefSeq" id="WP_179486641.1">
    <property type="nucleotide sequence ID" value="NZ_JACCBV010000001.1"/>
</dbReference>
<feature type="transmembrane region" description="Helical" evidence="1">
    <location>
        <begin position="35"/>
        <end position="59"/>
    </location>
</feature>
<name>A0A7Y9KJV4_9MICO</name>
<comment type="caution">
    <text evidence="2">The sequence shown here is derived from an EMBL/GenBank/DDBJ whole genome shotgun (WGS) entry which is preliminary data.</text>
</comment>